<evidence type="ECO:0000313" key="33">
    <source>
        <dbReference type="RefSeq" id="XP_004848634.1"/>
    </source>
</evidence>
<evidence type="ECO:0000256" key="13">
    <source>
        <dbReference type="ARBA" id="ARBA00022737"/>
    </source>
</evidence>
<dbReference type="SMART" id="SM00032">
    <property type="entry name" value="CCP"/>
    <property type="match status" value="2"/>
</dbReference>
<keyword evidence="9" id="KW-0399">Innate immunity</keyword>
<dbReference type="GO" id="GO:0005576">
    <property type="term" value="C:extracellular region"/>
    <property type="evidence" value="ECO:0007669"/>
    <property type="project" value="UniProtKB-SubCell"/>
</dbReference>
<evidence type="ECO:0000256" key="8">
    <source>
        <dbReference type="ARBA" id="ARBA00022537"/>
    </source>
</evidence>
<dbReference type="PROSITE" id="PS50923">
    <property type="entry name" value="SUSHI"/>
    <property type="match status" value="2"/>
</dbReference>
<dbReference type="Pfam" id="PF00057">
    <property type="entry name" value="Ldl_recept_a"/>
    <property type="match status" value="1"/>
</dbReference>
<comment type="function">
    <text evidence="22">Component of the membrane attack complex (MAC), a multiprotein complex activated by the complement cascade, which inserts into a target cell membrane and forms a pore, leading to target cell membrane rupture and cell lysis. The MAC is initiated by proteolytic cleavage of C5 into complement C5b in response to the classical, alternative, lectin and GZMK complement pathways. The complement pathways consist in a cascade of proteins that leads to phagocytosis and breakdown of pathogens and signaling that strengthens the adaptive immune system. Together with component C5b, involved in MAC complex assembly: complement C5b and C6 associate with the outer leaflet of target cell membrane, reducing the energy for membrane bending.</text>
</comment>
<dbReference type="Pfam" id="PF21288">
    <property type="entry name" value="Kazal_C6"/>
    <property type="match status" value="1"/>
</dbReference>
<evidence type="ECO:0000256" key="20">
    <source>
        <dbReference type="ARBA" id="ARBA00023180"/>
    </source>
</evidence>
<keyword evidence="16" id="KW-0180">Complement pathway</keyword>
<dbReference type="GO" id="GO:0045766">
    <property type="term" value="P:positive regulation of angiogenesis"/>
    <property type="evidence" value="ECO:0007669"/>
    <property type="project" value="Ensembl"/>
</dbReference>
<dbReference type="Pfam" id="PF00090">
    <property type="entry name" value="TSP_1"/>
    <property type="match status" value="3"/>
</dbReference>
<dbReference type="GO" id="GO:0160257">
    <property type="term" value="P:complement activation, GZMK pathway"/>
    <property type="evidence" value="ECO:0007669"/>
    <property type="project" value="Ensembl"/>
</dbReference>
<evidence type="ECO:0000256" key="22">
    <source>
        <dbReference type="ARBA" id="ARBA00093291"/>
    </source>
</evidence>
<evidence type="ECO:0000259" key="28">
    <source>
        <dbReference type="PROSITE" id="PS51412"/>
    </source>
</evidence>
<dbReference type="InterPro" id="IPR002172">
    <property type="entry name" value="LDrepeatLR_classA_rpt"/>
</dbReference>
<evidence type="ECO:0000313" key="32">
    <source>
        <dbReference type="RefSeq" id="XP_004848633.1"/>
    </source>
</evidence>
<feature type="domain" description="Kazal-like" evidence="29">
    <location>
        <begin position="785"/>
        <end position="838"/>
    </location>
</feature>
<evidence type="ECO:0000256" key="12">
    <source>
        <dbReference type="ARBA" id="ARBA00022729"/>
    </source>
</evidence>
<evidence type="ECO:0000256" key="18">
    <source>
        <dbReference type="ARBA" id="ARBA00023136"/>
    </source>
</evidence>
<feature type="domain" description="Sushi" evidence="27">
    <location>
        <begin position="642"/>
        <end position="701"/>
    </location>
</feature>
<dbReference type="PROSITE" id="PS51412">
    <property type="entry name" value="MACPF_2"/>
    <property type="match status" value="1"/>
</dbReference>
<evidence type="ECO:0000256" key="10">
    <source>
        <dbReference type="ARBA" id="ARBA00022659"/>
    </source>
</evidence>
<dbReference type="GeneTree" id="ENSGT00940000156814"/>
<dbReference type="Pfam" id="PF00084">
    <property type="entry name" value="Sushi"/>
    <property type="match status" value="2"/>
</dbReference>
<reference evidence="32 33" key="2">
    <citation type="submission" date="2025-04" db="UniProtKB">
        <authorList>
            <consortium name="RefSeq"/>
        </authorList>
    </citation>
    <scope>IDENTIFICATION</scope>
</reference>
<dbReference type="CDD" id="cd00112">
    <property type="entry name" value="LDLa"/>
    <property type="match status" value="1"/>
</dbReference>
<dbReference type="InterPro" id="IPR023415">
    <property type="entry name" value="LDLR_class-A_CS"/>
</dbReference>
<keyword evidence="19 25" id="KW-1015">Disulfide bond</keyword>
<dbReference type="SUPFAM" id="SSF57424">
    <property type="entry name" value="LDL receptor-like module"/>
    <property type="match status" value="1"/>
</dbReference>
<dbReference type="InterPro" id="IPR020863">
    <property type="entry name" value="MACPF_CS"/>
</dbReference>
<keyword evidence="20" id="KW-0325">Glycoprotein</keyword>
<evidence type="ECO:0000313" key="30">
    <source>
        <dbReference type="EMBL" id="JAN99469.1"/>
    </source>
</evidence>
<dbReference type="PANTHER" id="PTHR45742">
    <property type="entry name" value="COMPLEMENT COMPONENT C6"/>
    <property type="match status" value="1"/>
</dbReference>
<dbReference type="GO" id="GO:0005579">
    <property type="term" value="C:membrane attack complex"/>
    <property type="evidence" value="ECO:0007669"/>
    <property type="project" value="UniProtKB-KW"/>
</dbReference>
<keyword evidence="8" id="KW-1052">Target cell membrane</keyword>
<sequence length="933" mass="105242">MPGYSILYFFLLSVMIDLGQTCFCDHFPWTQWSSCSKTCNSGTQSRQRQIVVNNYYWDNSCDQLCTKQETRECNWQKCPINCILGDYGPWSDCDPCLEKQTKVRSILRPSQFGGQPCTEPLVTFQPCIPSKLCKIEEVNCKDKFRCDSGRCIASKLECNGENDCGDNSDERACGRKKPVCPRTYTPIPSVQLIGAGFHFLAGDPRGEVLDTSFTGGICKTVKSSRTSNPYRMPANLENVNFEVQTEEDDLETDFYKDLIRFEKNENKKASVSGKKKSDFHVPIFYSSKKNENFKHNLAFKEAIQASHKKDSSFVRIHKVIKVLNFTMKAEDLHLSDVFLKALNRLPLEYNFALYSRIFEDFGTHYFTSGSLGGVYDLLYQFSSEKLKNSGLSEEEIRNCMRIETRKRYLFFKKTKVEEHCTTNKKSESYEGSFLQKAEKSISLVRGGKSSYAAALAWEKGNSVPDEKVLSEWLESVKENPAVIDFELAPITNLVRNMPCAVTKRNNLRKAFQEYAAKFDPCHCAPCPNNGRPTLSGTECLCVCQSGTYGENCERRSPDYKSDSVDGNWGCWSSWSVCSAAYKRSRTRLCNNPAPQQGGRYCEGEEQQEEDCTFSIMENSGQPCISDDEEMREVDLPETEADSGCSPPVLPENGFIWNEKKLYSVGEEVEISCLTGFKPVGYQYFICLPDRTWRRGDMECQQMACLKPVIPEMLTLSSFQRVYRIGESIELTCPKGFMVAGPSRYTCKGNSWTPPISESLTCEKDILTKLKGPCQPGQKQSGSECICLSPEDCSHYSEDLCVFDTDSNHYITSSACMFLAKKCLNSQHLHFLHIGSCQEGVQLEWGLERTKLASNSTKQESCGYDTCYDWEKCSASTSSCICLLPPQCIKGGNQLYCVKMGSSTLKKTVNICEVGAVRCAKRKVEILHPGRCLA</sequence>
<evidence type="ECO:0000256" key="21">
    <source>
        <dbReference type="ARBA" id="ARBA00023298"/>
    </source>
</evidence>
<keyword evidence="11" id="KW-0812">Transmembrane</keyword>
<keyword evidence="18" id="KW-0472">Membrane</keyword>
<dbReference type="Gene3D" id="2.10.70.10">
    <property type="entry name" value="Complement Module, domain 1"/>
    <property type="match status" value="2"/>
</dbReference>
<evidence type="ECO:0000256" key="14">
    <source>
        <dbReference type="ARBA" id="ARBA00022852"/>
    </source>
</evidence>
<dbReference type="GO" id="GO:0006958">
    <property type="term" value="P:complement activation, classical pathway"/>
    <property type="evidence" value="ECO:0007669"/>
    <property type="project" value="UniProtKB-KW"/>
</dbReference>
<dbReference type="SUPFAM" id="SSF57535">
    <property type="entry name" value="Complement control module/SCR domain"/>
    <property type="match status" value="2"/>
</dbReference>
<dbReference type="PROSITE" id="PS51465">
    <property type="entry name" value="KAZAL_2"/>
    <property type="match status" value="1"/>
</dbReference>
<dbReference type="AlphaFoldDB" id="A0A0N8ETK0"/>
<evidence type="ECO:0000256" key="4">
    <source>
        <dbReference type="ARBA" id="ARBA00018265"/>
    </source>
</evidence>
<dbReference type="SMART" id="SM00192">
    <property type="entry name" value="LDLa"/>
    <property type="match status" value="1"/>
</dbReference>
<dbReference type="PROSITE" id="PS50068">
    <property type="entry name" value="LDLRA_2"/>
    <property type="match status" value="1"/>
</dbReference>
<evidence type="ECO:0000259" key="29">
    <source>
        <dbReference type="PROSITE" id="PS51465"/>
    </source>
</evidence>
<evidence type="ECO:0000256" key="9">
    <source>
        <dbReference type="ARBA" id="ARBA00022588"/>
    </source>
</evidence>
<dbReference type="Gene3D" id="3.30.60.30">
    <property type="match status" value="2"/>
</dbReference>
<dbReference type="Pfam" id="PF01823">
    <property type="entry name" value="MACPF"/>
    <property type="match status" value="1"/>
</dbReference>
<feature type="disulfide bond" evidence="24">
    <location>
        <begin position="146"/>
        <end position="164"/>
    </location>
</feature>
<evidence type="ECO:0000256" key="17">
    <source>
        <dbReference type="ARBA" id="ARBA00023058"/>
    </source>
</evidence>
<evidence type="ECO:0000313" key="31">
    <source>
        <dbReference type="Proteomes" id="UP000694906"/>
    </source>
</evidence>
<dbReference type="SMART" id="SM00209">
    <property type="entry name" value="TSP1"/>
    <property type="match status" value="3"/>
</dbReference>
<feature type="chain" id="PRO_5044544966" description="Complement component C6" evidence="26">
    <location>
        <begin position="22"/>
        <end position="933"/>
    </location>
</feature>
<dbReference type="OrthoDB" id="9867095at2759"/>
<dbReference type="InterPro" id="IPR048831">
    <property type="entry name" value="C8A_B_C6_EGF-like"/>
</dbReference>
<evidence type="ECO:0000256" key="23">
    <source>
        <dbReference type="ARBA" id="ARBA00093528"/>
    </source>
</evidence>
<evidence type="ECO:0000256" key="19">
    <source>
        <dbReference type="ARBA" id="ARBA00023157"/>
    </source>
</evidence>
<dbReference type="GO" id="GO:0044218">
    <property type="term" value="C:other organism cell membrane"/>
    <property type="evidence" value="ECO:0007669"/>
    <property type="project" value="UniProtKB-KW"/>
</dbReference>
<dbReference type="SUPFAM" id="SSF82895">
    <property type="entry name" value="TSP-1 type 1 repeat"/>
    <property type="match status" value="3"/>
</dbReference>
<keyword evidence="13" id="KW-0677">Repeat</keyword>
<evidence type="ECO:0000256" key="1">
    <source>
        <dbReference type="ARBA" id="ARBA00004276"/>
    </source>
</evidence>
<evidence type="ECO:0000256" key="26">
    <source>
        <dbReference type="SAM" id="SignalP"/>
    </source>
</evidence>
<protein>
    <recommendedName>
        <fullName evidence="4">Complement component C6</fullName>
    </recommendedName>
</protein>
<keyword evidence="6" id="KW-0964">Secreted</keyword>
<keyword evidence="31" id="KW-1185">Reference proteome</keyword>
<name>A0A0N8ETK0_HETGA</name>
<proteinExistence type="inferred from homology"/>
<dbReference type="Gene3D" id="4.10.400.10">
    <property type="entry name" value="Low-density Lipoprotein Receptor"/>
    <property type="match status" value="1"/>
</dbReference>
<evidence type="ECO:0000256" key="5">
    <source>
        <dbReference type="ARBA" id="ARBA00022452"/>
    </source>
</evidence>
<evidence type="ECO:0000259" key="27">
    <source>
        <dbReference type="PROSITE" id="PS50923"/>
    </source>
</evidence>
<dbReference type="GO" id="GO:0001970">
    <property type="term" value="P:positive regulation of activation of membrane attack complex"/>
    <property type="evidence" value="ECO:0007669"/>
    <property type="project" value="Ensembl"/>
</dbReference>
<dbReference type="InterPro" id="IPR036055">
    <property type="entry name" value="LDL_receptor-like_sf"/>
</dbReference>
<feature type="disulfide bond" evidence="25">
    <location>
        <begin position="672"/>
        <end position="699"/>
    </location>
</feature>
<evidence type="ECO:0000256" key="11">
    <source>
        <dbReference type="ARBA" id="ARBA00022692"/>
    </source>
</evidence>
<accession>A0A0N8ETK0</accession>
<feature type="domain" description="Sushi" evidence="27">
    <location>
        <begin position="702"/>
        <end position="763"/>
    </location>
</feature>
<dbReference type="EMBL" id="GEBF01004163">
    <property type="protein sequence ID" value="JAN99469.1"/>
    <property type="molecule type" value="Transcribed_RNA"/>
</dbReference>
<dbReference type="RefSeq" id="XP_004848634.1">
    <property type="nucleotide sequence ID" value="XM_004848577.3"/>
</dbReference>
<dbReference type="GeneID" id="101719948"/>
<dbReference type="Proteomes" id="UP000694906">
    <property type="component" value="Unplaced"/>
</dbReference>
<dbReference type="CTD" id="729"/>
<dbReference type="PROSITE" id="PS01209">
    <property type="entry name" value="LDLRA_1"/>
    <property type="match status" value="1"/>
</dbReference>
<dbReference type="SMART" id="SM00457">
    <property type="entry name" value="MACPF"/>
    <property type="match status" value="1"/>
</dbReference>
<comment type="subunit">
    <text evidence="23">Component of the membrane attack complex (MAC), composed of complement C5b, C6, C7, C8A, C8B, C8G and multiple copies of the pore-forming subunit C9.</text>
</comment>
<comment type="caution">
    <text evidence="25">Lacks conserved residue(s) required for the propagation of feature annotation.</text>
</comment>
<keyword evidence="21" id="KW-1053">Target membrane</keyword>
<dbReference type="PRINTS" id="PR00764">
    <property type="entry name" value="COMPLEMENTC9"/>
</dbReference>
<evidence type="ECO:0000256" key="7">
    <source>
        <dbReference type="ARBA" id="ARBA00022536"/>
    </source>
</evidence>
<feature type="signal peptide" evidence="26">
    <location>
        <begin position="1"/>
        <end position="21"/>
    </location>
</feature>
<dbReference type="Pfam" id="PF21195">
    <property type="entry name" value="EGF_C8A_B_C6"/>
    <property type="match status" value="1"/>
</dbReference>
<keyword evidence="17" id="KW-0473">Membrane attack complex</keyword>
<dbReference type="PROSITE" id="PS50092">
    <property type="entry name" value="TSP1"/>
    <property type="match status" value="3"/>
</dbReference>
<dbReference type="KEGG" id="hgl:101719948"/>
<dbReference type="FunFam" id="4.10.400.10:FF:000065">
    <property type="entry name" value="Transmembrane protease serine 7"/>
    <property type="match status" value="1"/>
</dbReference>
<dbReference type="GO" id="GO:1902495">
    <property type="term" value="C:transmembrane transporter complex"/>
    <property type="evidence" value="ECO:0007669"/>
    <property type="project" value="Ensembl"/>
</dbReference>
<evidence type="ECO:0000256" key="3">
    <source>
        <dbReference type="ARBA" id="ARBA00009214"/>
    </source>
</evidence>
<dbReference type="FunFam" id="2.20.100.10:FF:000002">
    <property type="entry name" value="Unc-5 netrin receptor C"/>
    <property type="match status" value="1"/>
</dbReference>
<reference evidence="30" key="1">
    <citation type="submission" date="2015-10" db="EMBL/GenBank/DDBJ databases">
        <title>FRAMA: From RNA-seq data to annotated mRNA assemblies.</title>
        <authorList>
            <person name="Bens M."/>
            <person name="Sahm A."/>
            <person name="Jahn N."/>
            <person name="Morhart M."/>
            <person name="Holtze S."/>
            <person name="Hildebrandt T.B."/>
            <person name="Platzer M."/>
            <person name="Szafranski K."/>
        </authorList>
    </citation>
    <scope>NUCLEOTIDE SEQUENCE</scope>
    <source>
        <tissue evidence="30">Liver</tissue>
    </source>
</reference>
<dbReference type="Gene3D" id="2.20.100.10">
    <property type="entry name" value="Thrombospondin type-1 (TSP1) repeat"/>
    <property type="match status" value="3"/>
</dbReference>
<feature type="disulfide bond" evidence="24">
    <location>
        <begin position="158"/>
        <end position="173"/>
    </location>
</feature>
<dbReference type="RefSeq" id="XP_004848633.1">
    <property type="nucleotide sequence ID" value="XM_004848576.2"/>
</dbReference>
<dbReference type="InterPro" id="IPR000884">
    <property type="entry name" value="TSP1_rpt"/>
</dbReference>
<organism evidence="30">
    <name type="scientific">Heterocephalus glaber</name>
    <name type="common">Naked mole rat</name>
    <dbReference type="NCBI Taxonomy" id="10181"/>
    <lineage>
        <taxon>Eukaryota</taxon>
        <taxon>Metazoa</taxon>
        <taxon>Chordata</taxon>
        <taxon>Craniata</taxon>
        <taxon>Vertebrata</taxon>
        <taxon>Euteleostomi</taxon>
        <taxon>Mammalia</taxon>
        <taxon>Eutheria</taxon>
        <taxon>Euarchontoglires</taxon>
        <taxon>Glires</taxon>
        <taxon>Rodentia</taxon>
        <taxon>Hystricomorpha</taxon>
        <taxon>Bathyergidae</taxon>
        <taxon>Heterocephalus</taxon>
    </lineage>
</organism>
<evidence type="ECO:0000256" key="15">
    <source>
        <dbReference type="ARBA" id="ARBA00022859"/>
    </source>
</evidence>
<gene>
    <name evidence="30 32 33" type="primary">C6</name>
</gene>
<dbReference type="InterPro" id="IPR048828">
    <property type="entry name" value="C6_KAZAL"/>
</dbReference>
<dbReference type="InterPro" id="IPR020864">
    <property type="entry name" value="MACPF"/>
</dbReference>
<evidence type="ECO:0000256" key="24">
    <source>
        <dbReference type="PROSITE-ProRule" id="PRU00124"/>
    </source>
</evidence>
<keyword evidence="5" id="KW-1134">Transmembrane beta strand</keyword>
<evidence type="ECO:0000256" key="16">
    <source>
        <dbReference type="ARBA" id="ARBA00022875"/>
    </source>
</evidence>
<dbReference type="GO" id="GO:0031640">
    <property type="term" value="P:killing of cells of another organism"/>
    <property type="evidence" value="ECO:0007669"/>
    <property type="project" value="UniProtKB-KW"/>
</dbReference>
<dbReference type="FunFam" id="3.30.60.30:FF:000046">
    <property type="entry name" value="Complement component C6"/>
    <property type="match status" value="1"/>
</dbReference>
<dbReference type="CDD" id="cd00033">
    <property type="entry name" value="CCP"/>
    <property type="match status" value="2"/>
</dbReference>
<dbReference type="SMART" id="SM00057">
    <property type="entry name" value="FIMAC"/>
    <property type="match status" value="2"/>
</dbReference>
<evidence type="ECO:0000256" key="2">
    <source>
        <dbReference type="ARBA" id="ARBA00004613"/>
    </source>
</evidence>
<dbReference type="GO" id="GO:0001701">
    <property type="term" value="P:in utero embryonic development"/>
    <property type="evidence" value="ECO:0007669"/>
    <property type="project" value="Ensembl"/>
</dbReference>
<comment type="subcellular location">
    <subcellularLocation>
        <location evidence="2">Secreted</location>
    </subcellularLocation>
    <subcellularLocation>
        <location evidence="1">Target cell membrane</location>
        <topology evidence="1">Multi-pass membrane protein</topology>
    </subcellularLocation>
</comment>
<evidence type="ECO:0000256" key="25">
    <source>
        <dbReference type="PROSITE-ProRule" id="PRU00302"/>
    </source>
</evidence>
<keyword evidence="14" id="KW-0204">Cytolysis</keyword>
<comment type="similarity">
    <text evidence="3">Belongs to the complement C6/C7/C8/C9 family.</text>
</comment>
<dbReference type="InterPro" id="IPR003884">
    <property type="entry name" value="FacI_MAC"/>
</dbReference>
<keyword evidence="10 25" id="KW-0768">Sushi</keyword>
<keyword evidence="15" id="KW-0391">Immunity</keyword>
<dbReference type="InterPro" id="IPR035976">
    <property type="entry name" value="Sushi/SCR/CCP_sf"/>
</dbReference>
<dbReference type="PROSITE" id="PS00279">
    <property type="entry name" value="MACPF_1"/>
    <property type="match status" value="1"/>
</dbReference>
<feature type="domain" description="MACPF" evidence="28">
    <location>
        <begin position="176"/>
        <end position="522"/>
    </location>
</feature>
<dbReference type="InterPro" id="IPR002350">
    <property type="entry name" value="Kazal_dom"/>
</dbReference>
<keyword evidence="7" id="KW-0245">EGF-like domain</keyword>
<dbReference type="Bgee" id="ENSHGLG00000005314">
    <property type="expression patterns" value="Expressed in liver and 2 other cell types or tissues"/>
</dbReference>
<dbReference type="InterPro" id="IPR036383">
    <property type="entry name" value="TSP1_rpt_sf"/>
</dbReference>
<dbReference type="PANTHER" id="PTHR45742:SF4">
    <property type="entry name" value="COMPLEMENT COMPONENT C6"/>
    <property type="match status" value="1"/>
</dbReference>
<dbReference type="InterPro" id="IPR000436">
    <property type="entry name" value="Sushi_SCR_CCP_dom"/>
</dbReference>
<keyword evidence="12 26" id="KW-0732">Signal</keyword>
<evidence type="ECO:0000256" key="6">
    <source>
        <dbReference type="ARBA" id="ARBA00022525"/>
    </source>
</evidence>
<dbReference type="InterPro" id="IPR001862">
    <property type="entry name" value="MAC_perforin"/>
</dbReference>